<evidence type="ECO:0000256" key="1">
    <source>
        <dbReference type="SAM" id="MobiDB-lite"/>
    </source>
</evidence>
<dbReference type="InterPro" id="IPR011741">
    <property type="entry name" value="Phg_2220_C"/>
</dbReference>
<dbReference type="AlphaFoldDB" id="A0A380AI59"/>
<reference evidence="3 4" key="1">
    <citation type="submission" date="2018-06" db="EMBL/GenBank/DDBJ databases">
        <authorList>
            <consortium name="Pathogen Informatics"/>
            <person name="Doyle S."/>
        </authorList>
    </citation>
    <scope>NUCLEOTIDE SEQUENCE [LARGE SCALE GENOMIC DNA]</scope>
    <source>
        <strain evidence="3 4">NCTC11544</strain>
    </source>
</reference>
<accession>A0A380AI59</accession>
<dbReference type="Pfam" id="PF09524">
    <property type="entry name" value="Phg_2220_C"/>
    <property type="match status" value="1"/>
</dbReference>
<dbReference type="Proteomes" id="UP000255529">
    <property type="component" value="Unassembled WGS sequence"/>
</dbReference>
<evidence type="ECO:0000259" key="2">
    <source>
        <dbReference type="Pfam" id="PF09524"/>
    </source>
</evidence>
<gene>
    <name evidence="3" type="ORF">NCTC11544_04248</name>
</gene>
<name>A0A380AI59_9GAMM</name>
<evidence type="ECO:0000313" key="3">
    <source>
        <dbReference type="EMBL" id="SUI81103.1"/>
    </source>
</evidence>
<dbReference type="Pfam" id="PF13730">
    <property type="entry name" value="HTH_36"/>
    <property type="match status" value="1"/>
</dbReference>
<proteinExistence type="predicted"/>
<sequence>MSIDAMNWAKKIKTGKSSAKSVLTWLADMCGPDHCAFPSIGALADATELDKKTVQSSLQHLIAVGLIEDTGDRRGRTNQIPVYRLVGIEESVADVEHTQKREHYQKRDRLKKPVNNPKKGIVSNAPKNGNVTENGIVKDKAPENGAVTDGETIPVLEGNDPENGIRNLSGILKPKEIPTQTLPAELDSGGEGFRVFLADLLRNQFPATDAATLHDQAVELLSQHGLTCRREFPVDDRGDGRGGEVDILVTDESGRRCGIELDWKSPRRKSITKLNSIGGGLVVLRDVNHRGDYLDSGVLVIGGCKPEVLVDRAGEVLDFLNSKINGRTPKRADTLREITERLDEGNSVDELKLVAEHRVSLLLNNPTLAHMLAPNLLFAAQTFGAYLVAANAWQKKRANQVARVAAVEQQRQSPPVGDVPGIDFEGSFERLFVEGLPPESLAEKLAWENVQKNGFKSPGDEVASRKEWVVILSKKNAVAGRSEA</sequence>
<feature type="domain" description="Phage conserved hypothetical protein C-terminal" evidence="2">
    <location>
        <begin position="316"/>
        <end position="387"/>
    </location>
</feature>
<feature type="region of interest" description="Disordered" evidence="1">
    <location>
        <begin position="112"/>
        <end position="151"/>
    </location>
</feature>
<evidence type="ECO:0000313" key="4">
    <source>
        <dbReference type="Proteomes" id="UP000255529"/>
    </source>
</evidence>
<protein>
    <submittedName>
        <fullName evidence="3">Conserved phage C-terminus (Phg_2220_C)</fullName>
    </submittedName>
</protein>
<organism evidence="3 4">
    <name type="scientific">Serratia quinivorans</name>
    <dbReference type="NCBI Taxonomy" id="137545"/>
    <lineage>
        <taxon>Bacteria</taxon>
        <taxon>Pseudomonadati</taxon>
        <taxon>Pseudomonadota</taxon>
        <taxon>Gammaproteobacteria</taxon>
        <taxon>Enterobacterales</taxon>
        <taxon>Yersiniaceae</taxon>
        <taxon>Serratia</taxon>
    </lineage>
</organism>
<dbReference type="Gene3D" id="1.10.10.10">
    <property type="entry name" value="Winged helix-like DNA-binding domain superfamily/Winged helix DNA-binding domain"/>
    <property type="match status" value="1"/>
</dbReference>
<dbReference type="InterPro" id="IPR036390">
    <property type="entry name" value="WH_DNA-bd_sf"/>
</dbReference>
<dbReference type="SUPFAM" id="SSF46785">
    <property type="entry name" value="Winged helix' DNA-binding domain"/>
    <property type="match status" value="1"/>
</dbReference>
<dbReference type="InterPro" id="IPR036388">
    <property type="entry name" value="WH-like_DNA-bd_sf"/>
</dbReference>
<dbReference type="EMBL" id="UGYN01000002">
    <property type="protein sequence ID" value="SUI81103.1"/>
    <property type="molecule type" value="Genomic_DNA"/>
</dbReference>